<dbReference type="EMBL" id="LC738880">
    <property type="protein sequence ID" value="BDT63006.1"/>
    <property type="molecule type" value="Genomic_DNA"/>
</dbReference>
<evidence type="ECO:0000256" key="1">
    <source>
        <dbReference type="SAM" id="MobiDB-lite"/>
    </source>
</evidence>
<keyword evidence="2" id="KW-0472">Membrane</keyword>
<reference evidence="3" key="1">
    <citation type="submission" date="2022-10" db="EMBL/GenBank/DDBJ databases">
        <title>Genome sequences of endogenous nimaviruses in decapod crustaceans.</title>
        <authorList>
            <person name="Kawato S."/>
            <person name="Nozaki R."/>
            <person name="Kondo H."/>
            <person name="Hirono I."/>
        </authorList>
    </citation>
    <scope>NUCLEOTIDE SEQUENCE</scope>
    <source>
        <strain evidence="3">Ube2021</strain>
    </source>
</reference>
<feature type="region of interest" description="Disordered" evidence="1">
    <location>
        <begin position="88"/>
        <end position="110"/>
    </location>
</feature>
<protein>
    <submittedName>
        <fullName evidence="3">Wsv325-like protein</fullName>
    </submittedName>
</protein>
<name>A0A9C7BWT3_9VIRU</name>
<proteinExistence type="predicted"/>
<accession>A0A9C7BWT3</accession>
<evidence type="ECO:0000313" key="3">
    <source>
        <dbReference type="EMBL" id="BDT63006.1"/>
    </source>
</evidence>
<sequence>MERMSILSDVSFVAFLVFNVIQMVTLITILIYAVYDVHYLCNSASLGIRSNRLMTDGGSESVSFLGSGAPRELVFRFRQLLEPERVGRDLAGGEAPDTEGEDAPSATDMKDRPSILATMKRGPTPHASTQSRDNLLFKTMGRDPLLYMSAATSKFVREYSPFRARAFMSKKQLANQLVCPVPLESGTAFVLPTGHVVNKAYGMTIEDLHTWNRPDSEKAHLLTESCARANPVHRINVFGFGGSHRNARAKELSSVETLVCNCPDHHNSLQEPDPTTYSSNAKYIMVDVSKKQVLFPGPGSYPLQSTQVTAVSSSGNGAAGEEDIRISTVSLDSDYEHKSNNHKIFFKPVYGTGLVTLPAPGAPLGLNCPCTDRPDGLYHVVSKFNGAEMSAGNAFLRRDVVGYLNANPTEAASLSDTGSSSSWLATGKAISIITCKGEKIVGMQ</sequence>
<feature type="transmembrane region" description="Helical" evidence="2">
    <location>
        <begin position="12"/>
        <end position="35"/>
    </location>
</feature>
<organism evidence="3">
    <name type="scientific">Trachysalambria curvirostris nimavirus</name>
    <dbReference type="NCBI Taxonomy" id="2984282"/>
    <lineage>
        <taxon>Viruses</taxon>
        <taxon>Viruses incertae sedis</taxon>
        <taxon>Naldaviricetes</taxon>
        <taxon>Nimaviridae</taxon>
    </lineage>
</organism>
<keyword evidence="2" id="KW-0812">Transmembrane</keyword>
<keyword evidence="2" id="KW-1133">Transmembrane helix</keyword>
<evidence type="ECO:0000256" key="2">
    <source>
        <dbReference type="SAM" id="Phobius"/>
    </source>
</evidence>